<evidence type="ECO:0000313" key="4">
    <source>
        <dbReference type="Proteomes" id="UP000076871"/>
    </source>
</evidence>
<dbReference type="RefSeq" id="XP_040764535.1">
    <property type="nucleotide sequence ID" value="XM_040901311.1"/>
</dbReference>
<evidence type="ECO:0000313" key="3">
    <source>
        <dbReference type="EMBL" id="KZT06795.1"/>
    </source>
</evidence>
<feature type="region of interest" description="Disordered" evidence="1">
    <location>
        <begin position="292"/>
        <end position="328"/>
    </location>
</feature>
<accession>A0A165EDE7</accession>
<dbReference type="GeneID" id="63818343"/>
<reference evidence="3 4" key="1">
    <citation type="journal article" date="2016" name="Mol. Biol. Evol.">
        <title>Comparative Genomics of Early-Diverging Mushroom-Forming Fungi Provides Insights into the Origins of Lignocellulose Decay Capabilities.</title>
        <authorList>
            <person name="Nagy L.G."/>
            <person name="Riley R."/>
            <person name="Tritt A."/>
            <person name="Adam C."/>
            <person name="Daum C."/>
            <person name="Floudas D."/>
            <person name="Sun H."/>
            <person name="Yadav J.S."/>
            <person name="Pangilinan J."/>
            <person name="Larsson K.H."/>
            <person name="Matsuura K."/>
            <person name="Barry K."/>
            <person name="Labutti K."/>
            <person name="Kuo R."/>
            <person name="Ohm R.A."/>
            <person name="Bhattacharya S.S."/>
            <person name="Shirouzu T."/>
            <person name="Yoshinaga Y."/>
            <person name="Martin F.M."/>
            <person name="Grigoriev I.V."/>
            <person name="Hibbett D.S."/>
        </authorList>
    </citation>
    <scope>NUCLEOTIDE SEQUENCE [LARGE SCALE GENOMIC DNA]</scope>
    <source>
        <strain evidence="3 4">93-53</strain>
    </source>
</reference>
<feature type="region of interest" description="Disordered" evidence="1">
    <location>
        <begin position="105"/>
        <end position="223"/>
    </location>
</feature>
<feature type="signal peptide" evidence="2">
    <location>
        <begin position="1"/>
        <end position="22"/>
    </location>
</feature>
<evidence type="ECO:0000256" key="2">
    <source>
        <dbReference type="SAM" id="SignalP"/>
    </source>
</evidence>
<feature type="compositionally biased region" description="Basic and acidic residues" evidence="1">
    <location>
        <begin position="151"/>
        <end position="161"/>
    </location>
</feature>
<dbReference type="Proteomes" id="UP000076871">
    <property type="component" value="Unassembled WGS sequence"/>
</dbReference>
<dbReference type="OrthoDB" id="2803880at2759"/>
<sequence length="328" mass="32955">MRVPVLACAVFAAALSSPLVAALPPTILRQVFSSGSSNANIEHRALGEAFDSSSLKVVPLVEKVTGDQTDGSPVSDFAQSDSIIPGAMKARSTFDRLMNAIASPNQHHARDTADGSTVPASHDPLQSRDEPRRLIIGTAMSKPANIGPRQPSEKRALDKDTAGGNAYSGSTGDASGGSVESSLHDMASNFRSAYPKRTDDADTMGGNGYTGSTGDVSGGSISNIANNDGMPTLMNINSNNAGAGGTSASGCASGGHTNTTGAGGNAYSGSTGKAEGGSVSNVGGMINMNSNNGGAAGTSQSGCATGGNVGDDKGTTTTNDDTDEDWMW</sequence>
<dbReference type="STRING" id="1314785.A0A165EDE7"/>
<keyword evidence="4" id="KW-1185">Reference proteome</keyword>
<feature type="chain" id="PRO_5007857137" evidence="2">
    <location>
        <begin position="23"/>
        <end position="328"/>
    </location>
</feature>
<evidence type="ECO:0000256" key="1">
    <source>
        <dbReference type="SAM" id="MobiDB-lite"/>
    </source>
</evidence>
<proteinExistence type="predicted"/>
<dbReference type="InParanoid" id="A0A165EDE7"/>
<dbReference type="AlphaFoldDB" id="A0A165EDE7"/>
<name>A0A165EDE7_9APHY</name>
<organism evidence="3 4">
    <name type="scientific">Laetiporus sulphureus 93-53</name>
    <dbReference type="NCBI Taxonomy" id="1314785"/>
    <lineage>
        <taxon>Eukaryota</taxon>
        <taxon>Fungi</taxon>
        <taxon>Dikarya</taxon>
        <taxon>Basidiomycota</taxon>
        <taxon>Agaricomycotina</taxon>
        <taxon>Agaricomycetes</taxon>
        <taxon>Polyporales</taxon>
        <taxon>Laetiporus</taxon>
    </lineage>
</organism>
<dbReference type="EMBL" id="KV427622">
    <property type="protein sequence ID" value="KZT06795.1"/>
    <property type="molecule type" value="Genomic_DNA"/>
</dbReference>
<protein>
    <submittedName>
        <fullName evidence="3">Uncharacterized protein</fullName>
    </submittedName>
</protein>
<keyword evidence="2" id="KW-0732">Signal</keyword>
<feature type="compositionally biased region" description="Polar residues" evidence="1">
    <location>
        <begin position="167"/>
        <end position="181"/>
    </location>
</feature>
<gene>
    <name evidence="3" type="ORF">LAESUDRAFT_137380</name>
</gene>
<feature type="compositionally biased region" description="Polar residues" evidence="1">
    <location>
        <begin position="212"/>
        <end position="223"/>
    </location>
</feature>